<dbReference type="AlphaFoldDB" id="A0A3Q7IV33"/>
<evidence type="ECO:0000256" key="8">
    <source>
        <dbReference type="ARBA" id="ARBA00023027"/>
    </source>
</evidence>
<sequence>MGELLEKEFDGKLLSRSVQRLLLLLRIPRSLSCEFPNIFTLYMWAPDIYERSPTPVTALLSIGSYGATLQQIFFFYSITCMILRPLASMAQTKVKRLLAHRLITHVGYIRTCFSCGTIEGIQSVLIGIFFYASMMIDAFVIVLALQQNHVKYIADLGTLAKTNPIFAITFSITMFSYKEIPLLAGYCSTFDLFFVALGCGAYFLAQWE</sequence>
<dbReference type="GO" id="GO:0009535">
    <property type="term" value="C:chloroplast thylakoid membrane"/>
    <property type="evidence" value="ECO:0007669"/>
    <property type="project" value="UniProtKB-SubCell"/>
</dbReference>
<evidence type="ECO:0000256" key="12">
    <source>
        <dbReference type="SAM" id="Phobius"/>
    </source>
</evidence>
<dbReference type="Pfam" id="PF00361">
    <property type="entry name" value="Proton_antipo_M"/>
    <property type="match status" value="1"/>
</dbReference>
<dbReference type="InParanoid" id="A0A3Q7IV33"/>
<dbReference type="Proteomes" id="UP000004994">
    <property type="component" value="Chromosome 11"/>
</dbReference>
<protein>
    <recommendedName>
        <fullName evidence="13">NADH:quinone oxidoreductase/Mrp antiporter transmembrane domain-containing protein</fullName>
    </recommendedName>
</protein>
<keyword evidence="3" id="KW-0813">Transport</keyword>
<comment type="catalytic activity">
    <reaction evidence="10">
        <text>a plastoquinone + NADPH + (n+1) H(+)(in) = a plastoquinol + NADP(+) + n H(+)(out)</text>
        <dbReference type="Rhea" id="RHEA:42612"/>
        <dbReference type="Rhea" id="RHEA-COMP:9561"/>
        <dbReference type="Rhea" id="RHEA-COMP:9562"/>
        <dbReference type="ChEBI" id="CHEBI:15378"/>
        <dbReference type="ChEBI" id="CHEBI:17757"/>
        <dbReference type="ChEBI" id="CHEBI:57783"/>
        <dbReference type="ChEBI" id="CHEBI:58349"/>
        <dbReference type="ChEBI" id="CHEBI:62192"/>
    </reaction>
</comment>
<feature type="transmembrane region" description="Helical" evidence="12">
    <location>
        <begin position="183"/>
        <end position="205"/>
    </location>
</feature>
<keyword evidence="8" id="KW-0520">NAD</keyword>
<evidence type="ECO:0000256" key="6">
    <source>
        <dbReference type="ARBA" id="ARBA00022967"/>
    </source>
</evidence>
<evidence type="ECO:0000256" key="4">
    <source>
        <dbReference type="ARBA" id="ARBA00022640"/>
    </source>
</evidence>
<keyword evidence="5 12" id="KW-0812">Transmembrane</keyword>
<comment type="subcellular location">
    <subcellularLocation>
        <location evidence="1">Membrane</location>
        <topology evidence="1">Multi-pass membrane protein</topology>
    </subcellularLocation>
    <subcellularLocation>
        <location evidence="2">Plastid</location>
        <location evidence="2">Chloroplast thylakoid membrane</location>
    </subcellularLocation>
</comment>
<name>A0A3Q7IV33_SOLLC</name>
<evidence type="ECO:0000313" key="15">
    <source>
        <dbReference type="Proteomes" id="UP000004994"/>
    </source>
</evidence>
<dbReference type="GO" id="GO:0022904">
    <property type="term" value="P:respiratory electron transport chain"/>
    <property type="evidence" value="ECO:0000318"/>
    <property type="project" value="GO_Central"/>
</dbReference>
<dbReference type="GO" id="GO:1902600">
    <property type="term" value="P:proton transmembrane transport"/>
    <property type="evidence" value="ECO:0007669"/>
    <property type="project" value="GOC"/>
</dbReference>
<dbReference type="GO" id="GO:0045271">
    <property type="term" value="C:respiratory chain complex I"/>
    <property type="evidence" value="ECO:0000318"/>
    <property type="project" value="GO_Central"/>
</dbReference>
<accession>A0A3Q7IV33</accession>
<dbReference type="EnsemblPlants" id="Solyc11g030790.2.1">
    <property type="protein sequence ID" value="Solyc11g030790.2.1"/>
    <property type="gene ID" value="Solyc11g030790.2"/>
</dbReference>
<evidence type="ECO:0000256" key="10">
    <source>
        <dbReference type="ARBA" id="ARBA00047726"/>
    </source>
</evidence>
<keyword evidence="15" id="KW-1185">Reference proteome</keyword>
<feature type="transmembrane region" description="Helical" evidence="12">
    <location>
        <begin position="124"/>
        <end position="145"/>
    </location>
</feature>
<proteinExistence type="predicted"/>
<keyword evidence="4" id="KW-0934">Plastid</keyword>
<dbReference type="InterPro" id="IPR001750">
    <property type="entry name" value="ND/Mrp_TM"/>
</dbReference>
<keyword evidence="7 12" id="KW-1133">Transmembrane helix</keyword>
<dbReference type="Gramene" id="Solyc11g030790.2.1">
    <property type="protein sequence ID" value="Solyc11g030790.2.1"/>
    <property type="gene ID" value="Solyc11g030790.2"/>
</dbReference>
<evidence type="ECO:0000256" key="7">
    <source>
        <dbReference type="ARBA" id="ARBA00022989"/>
    </source>
</evidence>
<evidence type="ECO:0000256" key="9">
    <source>
        <dbReference type="ARBA" id="ARBA00023136"/>
    </source>
</evidence>
<reference evidence="14" key="2">
    <citation type="submission" date="2019-01" db="UniProtKB">
        <authorList>
            <consortium name="EnsemblPlants"/>
        </authorList>
    </citation>
    <scope>IDENTIFICATION</scope>
    <source>
        <strain evidence="14">cv. Heinz 1706</strain>
    </source>
</reference>
<evidence type="ECO:0000256" key="5">
    <source>
        <dbReference type="ARBA" id="ARBA00022692"/>
    </source>
</evidence>
<comment type="catalytic activity">
    <reaction evidence="11">
        <text>a plastoquinone + NADH + (n+1) H(+)(in) = a plastoquinol + NAD(+) + n H(+)(out)</text>
        <dbReference type="Rhea" id="RHEA:42608"/>
        <dbReference type="Rhea" id="RHEA-COMP:9561"/>
        <dbReference type="Rhea" id="RHEA-COMP:9562"/>
        <dbReference type="ChEBI" id="CHEBI:15378"/>
        <dbReference type="ChEBI" id="CHEBI:17757"/>
        <dbReference type="ChEBI" id="CHEBI:57540"/>
        <dbReference type="ChEBI" id="CHEBI:57945"/>
        <dbReference type="ChEBI" id="CHEBI:62192"/>
    </reaction>
</comment>
<keyword evidence="6" id="KW-1278">Translocase</keyword>
<keyword evidence="9 12" id="KW-0472">Membrane</keyword>
<evidence type="ECO:0000256" key="2">
    <source>
        <dbReference type="ARBA" id="ARBA00004334"/>
    </source>
</evidence>
<evidence type="ECO:0000313" key="14">
    <source>
        <dbReference type="EnsemblPlants" id="Solyc11g030790.2.1"/>
    </source>
</evidence>
<dbReference type="PANTHER" id="PTHR22773">
    <property type="entry name" value="NADH DEHYDROGENASE"/>
    <property type="match status" value="1"/>
</dbReference>
<feature type="domain" description="NADH:quinone oxidoreductase/Mrp antiporter transmembrane" evidence="13">
    <location>
        <begin position="18"/>
        <end position="205"/>
    </location>
</feature>
<evidence type="ECO:0000256" key="11">
    <source>
        <dbReference type="ARBA" id="ARBA00048026"/>
    </source>
</evidence>
<dbReference type="STRING" id="4081.A0A3Q7IV33"/>
<reference evidence="14" key="1">
    <citation type="journal article" date="2012" name="Nature">
        <title>The tomato genome sequence provides insights into fleshy fruit evolution.</title>
        <authorList>
            <consortium name="Tomato Genome Consortium"/>
        </authorList>
    </citation>
    <scope>NUCLEOTIDE SEQUENCE [LARGE SCALE GENOMIC DNA]</scope>
    <source>
        <strain evidence="14">cv. Heinz 1706</strain>
    </source>
</reference>
<evidence type="ECO:0000256" key="3">
    <source>
        <dbReference type="ARBA" id="ARBA00022448"/>
    </source>
</evidence>
<evidence type="ECO:0000259" key="13">
    <source>
        <dbReference type="Pfam" id="PF00361"/>
    </source>
</evidence>
<organism evidence="14">
    <name type="scientific">Solanum lycopersicum</name>
    <name type="common">Tomato</name>
    <name type="synonym">Lycopersicon esculentum</name>
    <dbReference type="NCBI Taxonomy" id="4081"/>
    <lineage>
        <taxon>Eukaryota</taxon>
        <taxon>Viridiplantae</taxon>
        <taxon>Streptophyta</taxon>
        <taxon>Embryophyta</taxon>
        <taxon>Tracheophyta</taxon>
        <taxon>Spermatophyta</taxon>
        <taxon>Magnoliopsida</taxon>
        <taxon>eudicotyledons</taxon>
        <taxon>Gunneridae</taxon>
        <taxon>Pentapetalae</taxon>
        <taxon>asterids</taxon>
        <taxon>lamiids</taxon>
        <taxon>Solanales</taxon>
        <taxon>Solanaceae</taxon>
        <taxon>Solanoideae</taxon>
        <taxon>Solaneae</taxon>
        <taxon>Solanum</taxon>
        <taxon>Solanum subgen. Lycopersicon</taxon>
    </lineage>
</organism>
<evidence type="ECO:0000256" key="1">
    <source>
        <dbReference type="ARBA" id="ARBA00004141"/>
    </source>
</evidence>